<sequence length="1091" mass="121094">MASLSASKAVSLGADAAYLIARPPPDAPDGLYDWQVSSDAADQKEGHSTTSNFINRAETLVSKGQFKPDPKVLAGVTDSFLHPDAVDDRKGVFETALGIMARVDPTTDVAMKLNDTIIGGLYDTVPHPPAAYLGPKYAWRQADGSNNSLQDPDCGRSGRPYARSVQARSNLPVTSLPDPGLVFDTLLRKRDHKTHPGGMSSMIFAFASIVTHSLFRTDFKDWTINNASSYLDLSPLYGDNQADQDKVRDKDQGRGLLYPDTFHEERLLFLPPATSALLVLFSRNHNYIADKILKINERKRWTNPPPTDPAARALQDEEIFQTARLINGGHFMTMITGDYAASFLGSSENCNWNMNPFDPIKRDDLVVDRGRGNHCSVEFNVLYRWHATTSAVDEKWTEDIFNSAFGGKPFDQLSLRDLSTIGKIFADVPADPSKRTFAGLKRGPDGKFSDDDLANILHSATSNPAGTFRARGTPPVLRLVEIMGMEQARRWGVCTMNEFRKFLGLKQFESFEEWNPDPEIADAARRLYGHIDNLELYPGLQAEPTIPVVDGMRFACGYTTTRAVLGDAIALVRGDRFYTTDFTPYNLTTWGFHDCQRHLDNGGGGGQMPKLLMRNLPRHYPWNSTYSLWPFFTPDHMNQSLTRQGISEKYTFDRPIAQPVPVVLKTFAAIKAVWNDPSRFKVIYEKKGYGSMLFFDDAKQHDADRALVLHALFPTQDSINQYAAWCRAETVKLIQERSWNYDGAPGTYVDIVNGVVNNVAIHFAAEKILGIELKTKSNPRGLHTERELYAMLAMLVRPYLMSLFRITFLAFDEPESKFALNEAASSAGGIIGLLATKAVTEVAPSTVPNAVGRLLAGAKSYIWPESDKPWYPFLSDLASTGRSLDALVGNIIGLAVGSSVNFAQGAVHVVDFYLDDARAKERNEIIRLAQKDDAQSTELLQGYVREAMRFNPQFTGLWRDVAVDATIPQGGNLPPIKVKAGDRIWGSFRTAHLNPDDFPNPQVVDPRRPKASYNLNGTGFHNCPGTTYAQVAITEMIKPIFSLKNLRRAAGDAGVLAGYHDIIRETETNIYVNRDGTTGPWPGSLYVQYDA</sequence>
<dbReference type="Gene3D" id="1.10.640.10">
    <property type="entry name" value="Haem peroxidase domain superfamily, animal type"/>
    <property type="match status" value="1"/>
</dbReference>
<evidence type="ECO:0000256" key="5">
    <source>
        <dbReference type="ARBA" id="ARBA00023002"/>
    </source>
</evidence>
<evidence type="ECO:0000256" key="3">
    <source>
        <dbReference type="ARBA" id="ARBA00022723"/>
    </source>
</evidence>
<evidence type="ECO:0000256" key="2">
    <source>
        <dbReference type="ARBA" id="ARBA00022617"/>
    </source>
</evidence>
<dbReference type="GO" id="GO:0005506">
    <property type="term" value="F:iron ion binding"/>
    <property type="evidence" value="ECO:0007669"/>
    <property type="project" value="InterPro"/>
</dbReference>
<gene>
    <name evidence="8" type="ORF">PC9H_008711</name>
</gene>
<evidence type="ECO:0008006" key="10">
    <source>
        <dbReference type="Google" id="ProtNLM"/>
    </source>
</evidence>
<dbReference type="SUPFAM" id="SSF48113">
    <property type="entry name" value="Heme-dependent peroxidases"/>
    <property type="match status" value="1"/>
</dbReference>
<evidence type="ECO:0000313" key="9">
    <source>
        <dbReference type="Proteomes" id="UP000623687"/>
    </source>
</evidence>
<dbReference type="InterPro" id="IPR010255">
    <property type="entry name" value="Haem_peroxidase_sf"/>
</dbReference>
<dbReference type="Proteomes" id="UP000623687">
    <property type="component" value="Unassembled WGS sequence"/>
</dbReference>
<dbReference type="PRINTS" id="PR00457">
    <property type="entry name" value="ANPEROXIDASE"/>
</dbReference>
<dbReference type="CDD" id="cd09817">
    <property type="entry name" value="linoleate_diol_synthase_like"/>
    <property type="match status" value="1"/>
</dbReference>
<comment type="subunit">
    <text evidence="1">Homotetramer.</text>
</comment>
<proteinExistence type="predicted"/>
<dbReference type="GO" id="GO:0020037">
    <property type="term" value="F:heme binding"/>
    <property type="evidence" value="ECO:0007669"/>
    <property type="project" value="InterPro"/>
</dbReference>
<dbReference type="CDD" id="cd20612">
    <property type="entry name" value="CYP_LDS-like_C"/>
    <property type="match status" value="1"/>
</dbReference>
<dbReference type="RefSeq" id="XP_036629647.1">
    <property type="nucleotide sequence ID" value="XM_036778219.1"/>
</dbReference>
<evidence type="ECO:0000313" key="8">
    <source>
        <dbReference type="EMBL" id="KAF7426343.1"/>
    </source>
</evidence>
<dbReference type="Pfam" id="PF00067">
    <property type="entry name" value="p450"/>
    <property type="match status" value="1"/>
</dbReference>
<protein>
    <recommendedName>
        <fullName evidence="10">Heme peroxidase</fullName>
    </recommendedName>
</protein>
<dbReference type="InterPro" id="IPR036396">
    <property type="entry name" value="Cyt_P450_sf"/>
</dbReference>
<accession>A0A8H6ZPF9</accession>
<comment type="caution">
    <text evidence="8">The sequence shown here is derived from an EMBL/GenBank/DDBJ whole genome shotgun (WGS) entry which is preliminary data.</text>
</comment>
<dbReference type="PANTHER" id="PTHR11903:SF37">
    <property type="entry name" value="PSI-PRODUCING OXYGENASE A"/>
    <property type="match status" value="1"/>
</dbReference>
<keyword evidence="3 7" id="KW-0479">Metal-binding</keyword>
<dbReference type="AlphaFoldDB" id="A0A8H6ZPF9"/>
<name>A0A8H6ZPF9_PLEOS</name>
<keyword evidence="4" id="KW-0223">Dioxygenase</keyword>
<dbReference type="InterPro" id="IPR034812">
    <property type="entry name" value="Ppo-like_N"/>
</dbReference>
<dbReference type="EMBL" id="JACETU010000006">
    <property type="protein sequence ID" value="KAF7426343.1"/>
    <property type="molecule type" value="Genomic_DNA"/>
</dbReference>
<dbReference type="GO" id="GO:0004497">
    <property type="term" value="F:monooxygenase activity"/>
    <property type="evidence" value="ECO:0007669"/>
    <property type="project" value="InterPro"/>
</dbReference>
<dbReference type="PANTHER" id="PTHR11903">
    <property type="entry name" value="PROSTAGLANDIN G/H SYNTHASE"/>
    <property type="match status" value="1"/>
</dbReference>
<dbReference type="GO" id="GO:0004601">
    <property type="term" value="F:peroxidase activity"/>
    <property type="evidence" value="ECO:0007669"/>
    <property type="project" value="InterPro"/>
</dbReference>
<dbReference type="GO" id="GO:0051213">
    <property type="term" value="F:dioxygenase activity"/>
    <property type="evidence" value="ECO:0007669"/>
    <property type="project" value="UniProtKB-KW"/>
</dbReference>
<organism evidence="8 9">
    <name type="scientific">Pleurotus ostreatus</name>
    <name type="common">Oyster mushroom</name>
    <name type="synonym">White-rot fungus</name>
    <dbReference type="NCBI Taxonomy" id="5322"/>
    <lineage>
        <taxon>Eukaryota</taxon>
        <taxon>Fungi</taxon>
        <taxon>Dikarya</taxon>
        <taxon>Basidiomycota</taxon>
        <taxon>Agaricomycotina</taxon>
        <taxon>Agaricomycetes</taxon>
        <taxon>Agaricomycetidae</taxon>
        <taxon>Agaricales</taxon>
        <taxon>Pleurotineae</taxon>
        <taxon>Pleurotaceae</taxon>
        <taxon>Pleurotus</taxon>
    </lineage>
</organism>
<dbReference type="Pfam" id="PF03098">
    <property type="entry name" value="An_peroxidase"/>
    <property type="match status" value="1"/>
</dbReference>
<evidence type="ECO:0000256" key="6">
    <source>
        <dbReference type="ARBA" id="ARBA00023004"/>
    </source>
</evidence>
<keyword evidence="6 7" id="KW-0408">Iron</keyword>
<evidence type="ECO:0000256" key="4">
    <source>
        <dbReference type="ARBA" id="ARBA00022964"/>
    </source>
</evidence>
<dbReference type="PROSITE" id="PS50292">
    <property type="entry name" value="PEROXIDASE_3"/>
    <property type="match status" value="1"/>
</dbReference>
<dbReference type="GO" id="GO:0016705">
    <property type="term" value="F:oxidoreductase activity, acting on paired donors, with incorporation or reduction of molecular oxygen"/>
    <property type="evidence" value="ECO:0007669"/>
    <property type="project" value="InterPro"/>
</dbReference>
<dbReference type="InterPro" id="IPR001128">
    <property type="entry name" value="Cyt_P450"/>
</dbReference>
<dbReference type="GeneID" id="59378529"/>
<dbReference type="InterPro" id="IPR019791">
    <property type="entry name" value="Haem_peroxidase_animal"/>
</dbReference>
<dbReference type="GO" id="GO:0006631">
    <property type="term" value="P:fatty acid metabolic process"/>
    <property type="evidence" value="ECO:0007669"/>
    <property type="project" value="UniProtKB-ARBA"/>
</dbReference>
<dbReference type="SUPFAM" id="SSF48264">
    <property type="entry name" value="Cytochrome P450"/>
    <property type="match status" value="1"/>
</dbReference>
<evidence type="ECO:0000256" key="1">
    <source>
        <dbReference type="ARBA" id="ARBA00011881"/>
    </source>
</evidence>
<evidence type="ECO:0000256" key="7">
    <source>
        <dbReference type="PIRSR" id="PIRSR619791-2"/>
    </source>
</evidence>
<dbReference type="InterPro" id="IPR050783">
    <property type="entry name" value="Oxylipin_biosynth_metab"/>
</dbReference>
<dbReference type="Gene3D" id="1.10.630.10">
    <property type="entry name" value="Cytochrome P450"/>
    <property type="match status" value="1"/>
</dbReference>
<keyword evidence="5" id="KW-0560">Oxidoreductase</keyword>
<dbReference type="VEuPathDB" id="FungiDB:PC9H_008711"/>
<reference evidence="8" key="1">
    <citation type="submission" date="2019-07" db="EMBL/GenBank/DDBJ databases">
        <authorList>
            <person name="Palmer J.M."/>
        </authorList>
    </citation>
    <scope>NUCLEOTIDE SEQUENCE</scope>
    <source>
        <strain evidence="8">PC9</strain>
    </source>
</reference>
<dbReference type="GO" id="GO:0006979">
    <property type="term" value="P:response to oxidative stress"/>
    <property type="evidence" value="ECO:0007669"/>
    <property type="project" value="InterPro"/>
</dbReference>
<dbReference type="InterPro" id="IPR037120">
    <property type="entry name" value="Haem_peroxidase_sf_animal"/>
</dbReference>
<keyword evidence="2 7" id="KW-0349">Heme</keyword>
<dbReference type="OrthoDB" id="823504at2759"/>
<keyword evidence="9" id="KW-1185">Reference proteome</keyword>
<feature type="binding site" description="axial binding residue" evidence="7">
    <location>
        <position position="386"/>
    </location>
    <ligand>
        <name>heme b</name>
        <dbReference type="ChEBI" id="CHEBI:60344"/>
    </ligand>
    <ligandPart>
        <name>Fe</name>
        <dbReference type="ChEBI" id="CHEBI:18248"/>
    </ligandPart>
</feature>